<dbReference type="Pfam" id="PF00072">
    <property type="entry name" value="Response_reg"/>
    <property type="match status" value="1"/>
</dbReference>
<dbReference type="InterPro" id="IPR011006">
    <property type="entry name" value="CheY-like_superfamily"/>
</dbReference>
<feature type="modified residue" description="4-aspartylphosphate" evidence="2">
    <location>
        <position position="117"/>
    </location>
</feature>
<dbReference type="KEGG" id="mai:MICA_1938"/>
<dbReference type="OrthoDB" id="9800897at2"/>
<dbReference type="AlphaFoldDB" id="G2KNK2"/>
<dbReference type="STRING" id="856793.MICA_1938"/>
<dbReference type="eggNOG" id="COG2204">
    <property type="taxonomic scope" value="Bacteria"/>
</dbReference>
<dbReference type="PANTHER" id="PTHR44591">
    <property type="entry name" value="STRESS RESPONSE REGULATOR PROTEIN 1"/>
    <property type="match status" value="1"/>
</dbReference>
<dbReference type="EMBL" id="CP002382">
    <property type="protein sequence ID" value="AEP10247.1"/>
    <property type="molecule type" value="Genomic_DNA"/>
</dbReference>
<keyword evidence="5" id="KW-1185">Reference proteome</keyword>
<sequence length="187" mass="20818">MVIHSDFTKLKQSLIFACRGPETTDLRQKRLHQRGSLFTLVMIYPVWRITSDHPPVLLLFPARPMSAAQILVVEDNDFVRMQIVRFLKDAGHETVEAKDGHEALGLMSANIAAAVVDVRMEPMGGLDFIRAVRGRDLETPVILVTGDQTTDLLEQAAKWGVGAVLIKPVVKDRLIKAIERVLVTRGT</sequence>
<dbReference type="Proteomes" id="UP000009286">
    <property type="component" value="Chromosome"/>
</dbReference>
<protein>
    <submittedName>
        <fullName evidence="4">Response regulator</fullName>
    </submittedName>
</protein>
<evidence type="ECO:0000313" key="4">
    <source>
        <dbReference type="EMBL" id="AEP10247.1"/>
    </source>
</evidence>
<dbReference type="HOGENOM" id="CLU_1446131_0_0_5"/>
<evidence type="ECO:0000313" key="5">
    <source>
        <dbReference type="Proteomes" id="UP000009286"/>
    </source>
</evidence>
<dbReference type="PANTHER" id="PTHR44591:SF25">
    <property type="entry name" value="CHEMOTAXIS TWO-COMPONENT RESPONSE REGULATOR"/>
    <property type="match status" value="1"/>
</dbReference>
<dbReference type="SUPFAM" id="SSF52172">
    <property type="entry name" value="CheY-like"/>
    <property type="match status" value="1"/>
</dbReference>
<dbReference type="CDD" id="cd00156">
    <property type="entry name" value="REC"/>
    <property type="match status" value="1"/>
</dbReference>
<evidence type="ECO:0000259" key="3">
    <source>
        <dbReference type="PROSITE" id="PS50110"/>
    </source>
</evidence>
<dbReference type="GO" id="GO:0000160">
    <property type="term" value="P:phosphorelay signal transduction system"/>
    <property type="evidence" value="ECO:0007669"/>
    <property type="project" value="InterPro"/>
</dbReference>
<keyword evidence="1 2" id="KW-0597">Phosphoprotein</keyword>
<evidence type="ECO:0000256" key="1">
    <source>
        <dbReference type="ARBA" id="ARBA00022553"/>
    </source>
</evidence>
<dbReference type="PROSITE" id="PS50110">
    <property type="entry name" value="RESPONSE_REGULATORY"/>
    <property type="match status" value="1"/>
</dbReference>
<accession>G2KNK2</accession>
<dbReference type="InterPro" id="IPR001789">
    <property type="entry name" value="Sig_transdc_resp-reg_receiver"/>
</dbReference>
<proteinExistence type="predicted"/>
<name>G2KNK2_MICAA</name>
<gene>
    <name evidence="4" type="ordered locus">MICA_1938</name>
</gene>
<dbReference type="InterPro" id="IPR050595">
    <property type="entry name" value="Bact_response_regulator"/>
</dbReference>
<dbReference type="Gene3D" id="3.40.50.2300">
    <property type="match status" value="1"/>
</dbReference>
<evidence type="ECO:0000256" key="2">
    <source>
        <dbReference type="PROSITE-ProRule" id="PRU00169"/>
    </source>
</evidence>
<dbReference type="SMART" id="SM00448">
    <property type="entry name" value="REC"/>
    <property type="match status" value="1"/>
</dbReference>
<reference evidence="4 5" key="1">
    <citation type="journal article" date="2011" name="BMC Genomics">
        <title>Genomic insights into an obligate epibiotic bacterial predator: Micavibrio aeruginosavorus ARL-13.</title>
        <authorList>
            <person name="Wang Z."/>
            <person name="Kadouri D."/>
            <person name="Wu M."/>
        </authorList>
    </citation>
    <scope>NUCLEOTIDE SEQUENCE [LARGE SCALE GENOMIC DNA]</scope>
    <source>
        <strain evidence="4 5">ARL-13</strain>
    </source>
</reference>
<organism evidence="4 5">
    <name type="scientific">Micavibrio aeruginosavorus (strain ARL-13)</name>
    <dbReference type="NCBI Taxonomy" id="856793"/>
    <lineage>
        <taxon>Bacteria</taxon>
        <taxon>Pseudomonadati</taxon>
        <taxon>Bdellovibrionota</taxon>
        <taxon>Bdellovibrionia</taxon>
        <taxon>Bdellovibrionales</taxon>
        <taxon>Pseudobdellovibrionaceae</taxon>
        <taxon>Micavibrio</taxon>
    </lineage>
</organism>
<feature type="domain" description="Response regulatory" evidence="3">
    <location>
        <begin position="69"/>
        <end position="182"/>
    </location>
</feature>